<dbReference type="InterPro" id="IPR037241">
    <property type="entry name" value="E2F-DP_heterodim"/>
</dbReference>
<dbReference type="SUPFAM" id="SSF144074">
    <property type="entry name" value="E2F-DP heterodimerization region"/>
    <property type="match status" value="1"/>
</dbReference>
<evidence type="ECO:0000256" key="2">
    <source>
        <dbReference type="ARBA" id="ARBA00010940"/>
    </source>
</evidence>
<dbReference type="GO" id="GO:0051726">
    <property type="term" value="P:regulation of cell cycle"/>
    <property type="evidence" value="ECO:0007669"/>
    <property type="project" value="InterPro"/>
</dbReference>
<dbReference type="InterPro" id="IPR003316">
    <property type="entry name" value="E2F_WHTH_DNA-bd_dom"/>
</dbReference>
<reference evidence="9 10" key="2">
    <citation type="submission" date="2018-11" db="EMBL/GenBank/DDBJ databases">
        <authorList>
            <consortium name="Pathogen Informatics"/>
        </authorList>
    </citation>
    <scope>NUCLEOTIDE SEQUENCE [LARGE SCALE GENOMIC DNA]</scope>
    <source>
        <strain evidence="9 10">Costa Rica</strain>
    </source>
</reference>
<organism evidence="11">
    <name type="scientific">Angiostrongylus costaricensis</name>
    <name type="common">Nematode worm</name>
    <dbReference type="NCBI Taxonomy" id="334426"/>
    <lineage>
        <taxon>Eukaryota</taxon>
        <taxon>Metazoa</taxon>
        <taxon>Ecdysozoa</taxon>
        <taxon>Nematoda</taxon>
        <taxon>Chromadorea</taxon>
        <taxon>Rhabditida</taxon>
        <taxon>Rhabditina</taxon>
        <taxon>Rhabditomorpha</taxon>
        <taxon>Strongyloidea</taxon>
        <taxon>Metastrongylidae</taxon>
        <taxon>Angiostrongylus</taxon>
    </lineage>
</organism>
<dbReference type="Pfam" id="PF02319">
    <property type="entry name" value="WHD_E2F_TDP"/>
    <property type="match status" value="1"/>
</dbReference>
<dbReference type="GO" id="GO:0005634">
    <property type="term" value="C:nucleus"/>
    <property type="evidence" value="ECO:0007669"/>
    <property type="project" value="UniProtKB-SubCell"/>
</dbReference>
<dbReference type="Proteomes" id="UP000267027">
    <property type="component" value="Unassembled WGS sequence"/>
</dbReference>
<evidence type="ECO:0000313" key="9">
    <source>
        <dbReference type="EMBL" id="VDM57732.1"/>
    </source>
</evidence>
<dbReference type="InterPro" id="IPR038168">
    <property type="entry name" value="TF_DP_C_sf"/>
</dbReference>
<dbReference type="InterPro" id="IPR014889">
    <property type="entry name" value="Transc_factor_DP_C"/>
</dbReference>
<sequence>MHSEEQKYDQKNIRRRVYDALNVLLAMNIICKRKKVRYRLGWFTGREGSFLVSHCKKETIQELVVQLVAYKSLVWKNREMERLNTRPPENSVLYLPFVIINTSKGTTVDCAVSGDRSEFLFQFDQTFEVYDDFEVRCILSIVMTHLCVFLANLIFAKLGLWAGSNHDFLFLLLAHYTLRHRDFDYGLTLTEVQCQFVLPGSIPLAGDS</sequence>
<evidence type="ECO:0000256" key="1">
    <source>
        <dbReference type="ARBA" id="ARBA00004123"/>
    </source>
</evidence>
<evidence type="ECO:0000256" key="7">
    <source>
        <dbReference type="RuleBase" id="RU003796"/>
    </source>
</evidence>
<dbReference type="PANTHER" id="PTHR12548">
    <property type="entry name" value="TRANSCRIPTION FACTOR DP"/>
    <property type="match status" value="1"/>
</dbReference>
<dbReference type="EMBL" id="UYYA01003922">
    <property type="protein sequence ID" value="VDM57732.1"/>
    <property type="molecule type" value="Genomic_DNA"/>
</dbReference>
<dbReference type="SMART" id="SM01138">
    <property type="entry name" value="DP"/>
    <property type="match status" value="1"/>
</dbReference>
<evidence type="ECO:0000256" key="6">
    <source>
        <dbReference type="ARBA" id="ARBA00023242"/>
    </source>
</evidence>
<dbReference type="SUPFAM" id="SSF46785">
    <property type="entry name" value="Winged helix' DNA-binding domain"/>
    <property type="match status" value="1"/>
</dbReference>
<dbReference type="InterPro" id="IPR036388">
    <property type="entry name" value="WH-like_DNA-bd_sf"/>
</dbReference>
<dbReference type="InterPro" id="IPR015648">
    <property type="entry name" value="Transcrpt_fac_DP"/>
</dbReference>
<evidence type="ECO:0000256" key="5">
    <source>
        <dbReference type="ARBA" id="ARBA00023163"/>
    </source>
</evidence>
<dbReference type="InterPro" id="IPR036390">
    <property type="entry name" value="WH_DNA-bd_sf"/>
</dbReference>
<dbReference type="Gene3D" id="1.10.10.10">
    <property type="entry name" value="Winged helix-like DNA-binding domain superfamily/Winged helix DNA-binding domain"/>
    <property type="match status" value="1"/>
</dbReference>
<dbReference type="GO" id="GO:0005667">
    <property type="term" value="C:transcription regulator complex"/>
    <property type="evidence" value="ECO:0007669"/>
    <property type="project" value="InterPro"/>
</dbReference>
<evidence type="ECO:0000313" key="11">
    <source>
        <dbReference type="WBParaSite" id="ACOC_0000614601-mRNA-1"/>
    </source>
</evidence>
<dbReference type="GO" id="GO:0000977">
    <property type="term" value="F:RNA polymerase II transcription regulatory region sequence-specific DNA binding"/>
    <property type="evidence" value="ECO:0007669"/>
    <property type="project" value="TreeGrafter"/>
</dbReference>
<gene>
    <name evidence="9" type="ORF">ACOC_LOCUS6147</name>
</gene>
<keyword evidence="6 7" id="KW-0539">Nucleus</keyword>
<dbReference type="OMA" id="TEIECEM"/>
<keyword evidence="10" id="KW-1185">Reference proteome</keyword>
<protein>
    <submittedName>
        <fullName evidence="11">DP domain-containing protein</fullName>
    </submittedName>
</protein>
<dbReference type="STRING" id="334426.A0A0R3PML3"/>
<dbReference type="WBParaSite" id="ACOC_0000614601-mRNA-1">
    <property type="protein sequence ID" value="ACOC_0000614601-mRNA-1"/>
    <property type="gene ID" value="ACOC_0000614601"/>
</dbReference>
<dbReference type="Pfam" id="PF08781">
    <property type="entry name" value="DP"/>
    <property type="match status" value="1"/>
</dbReference>
<evidence type="ECO:0000256" key="3">
    <source>
        <dbReference type="ARBA" id="ARBA00023015"/>
    </source>
</evidence>
<keyword evidence="4 7" id="KW-0238">DNA-binding</keyword>
<dbReference type="OrthoDB" id="552115at2759"/>
<comment type="similarity">
    <text evidence="2 7">Belongs to the E2F/DP family.</text>
</comment>
<feature type="domain" description="Transcription factor DP C-terminal" evidence="8">
    <location>
        <begin position="53"/>
        <end position="145"/>
    </location>
</feature>
<reference evidence="11" key="1">
    <citation type="submission" date="2017-02" db="UniProtKB">
        <authorList>
            <consortium name="WormBaseParasite"/>
        </authorList>
    </citation>
    <scope>IDENTIFICATION</scope>
</reference>
<accession>A0A0R3PML3</accession>
<evidence type="ECO:0000259" key="8">
    <source>
        <dbReference type="SMART" id="SM01138"/>
    </source>
</evidence>
<dbReference type="AlphaFoldDB" id="A0A0R3PML3"/>
<evidence type="ECO:0000256" key="4">
    <source>
        <dbReference type="ARBA" id="ARBA00023125"/>
    </source>
</evidence>
<keyword evidence="5 7" id="KW-0804">Transcription</keyword>
<comment type="subcellular location">
    <subcellularLocation>
        <location evidence="1 7">Nucleus</location>
    </subcellularLocation>
</comment>
<dbReference type="CDD" id="cd14458">
    <property type="entry name" value="DP_DD"/>
    <property type="match status" value="1"/>
</dbReference>
<keyword evidence="3 7" id="KW-0805">Transcription regulation</keyword>
<proteinExistence type="inferred from homology"/>
<dbReference type="Gene3D" id="1.20.140.80">
    <property type="entry name" value="Transcription factor DP"/>
    <property type="match status" value="1"/>
</dbReference>
<name>A0A0R3PML3_ANGCS</name>
<evidence type="ECO:0000313" key="10">
    <source>
        <dbReference type="Proteomes" id="UP000267027"/>
    </source>
</evidence>
<dbReference type="PANTHER" id="PTHR12548:SF9">
    <property type="entry name" value="TRANSCRIPTION FACTOR DP"/>
    <property type="match status" value="1"/>
</dbReference>
<dbReference type="GO" id="GO:0000981">
    <property type="term" value="F:DNA-binding transcription factor activity, RNA polymerase II-specific"/>
    <property type="evidence" value="ECO:0007669"/>
    <property type="project" value="TreeGrafter"/>
</dbReference>